<feature type="domain" description="Histidine kinase" evidence="6">
    <location>
        <begin position="416"/>
        <end position="634"/>
    </location>
</feature>
<evidence type="ECO:0000259" key="8">
    <source>
        <dbReference type="PROSITE" id="PS50113"/>
    </source>
</evidence>
<evidence type="ECO:0000256" key="3">
    <source>
        <dbReference type="ARBA" id="ARBA00022553"/>
    </source>
</evidence>
<keyword evidence="3" id="KW-0597">Phosphoprotein</keyword>
<dbReference type="PRINTS" id="PR00344">
    <property type="entry name" value="BCTRLSENSOR"/>
</dbReference>
<dbReference type="Pfam" id="PF13426">
    <property type="entry name" value="PAS_9"/>
    <property type="match status" value="2"/>
</dbReference>
<dbReference type="InterPro" id="IPR001610">
    <property type="entry name" value="PAC"/>
</dbReference>
<dbReference type="EC" id="2.7.13.3" evidence="2"/>
<dbReference type="Gene3D" id="3.30.565.10">
    <property type="entry name" value="Histidine kinase-like ATPase, C-terminal domain"/>
    <property type="match status" value="1"/>
</dbReference>
<dbReference type="SMART" id="SM00387">
    <property type="entry name" value="HATPase_c"/>
    <property type="match status" value="1"/>
</dbReference>
<evidence type="ECO:0000259" key="6">
    <source>
        <dbReference type="PROSITE" id="PS50109"/>
    </source>
</evidence>
<dbReference type="InterPro" id="IPR000700">
    <property type="entry name" value="PAS-assoc_C"/>
</dbReference>
<name>A0A0S2HWN0_9BACT</name>
<feature type="domain" description="PAS" evidence="7">
    <location>
        <begin position="272"/>
        <end position="342"/>
    </location>
</feature>
<dbReference type="Proteomes" id="UP000064893">
    <property type="component" value="Chromosome"/>
</dbReference>
<dbReference type="InterPro" id="IPR003661">
    <property type="entry name" value="HisK_dim/P_dom"/>
</dbReference>
<organism evidence="9 10">
    <name type="scientific">Salinivirga cyanobacteriivorans</name>
    <dbReference type="NCBI Taxonomy" id="1307839"/>
    <lineage>
        <taxon>Bacteria</taxon>
        <taxon>Pseudomonadati</taxon>
        <taxon>Bacteroidota</taxon>
        <taxon>Bacteroidia</taxon>
        <taxon>Bacteroidales</taxon>
        <taxon>Salinivirgaceae</taxon>
        <taxon>Salinivirga</taxon>
    </lineage>
</organism>
<evidence type="ECO:0000256" key="2">
    <source>
        <dbReference type="ARBA" id="ARBA00012438"/>
    </source>
</evidence>
<comment type="catalytic activity">
    <reaction evidence="1">
        <text>ATP + protein L-histidine = ADP + protein N-phospho-L-histidine.</text>
        <dbReference type="EC" id="2.7.13.3"/>
    </reaction>
</comment>
<dbReference type="SMART" id="SM00086">
    <property type="entry name" value="PAC"/>
    <property type="match status" value="2"/>
</dbReference>
<reference evidence="9 10" key="1">
    <citation type="submission" date="2015-11" db="EMBL/GenBank/DDBJ databases">
        <title>Description and complete genome sequence of a novel strain predominating in hypersaline microbial mats and representing a new family of the Bacteriodetes phylum.</title>
        <authorList>
            <person name="Spring S."/>
            <person name="Bunk B."/>
            <person name="Sproer C."/>
            <person name="Klenk H.-P."/>
        </authorList>
    </citation>
    <scope>NUCLEOTIDE SEQUENCE [LARGE SCALE GENOMIC DNA]</scope>
    <source>
        <strain evidence="9 10">L21-Spi-D4</strain>
    </source>
</reference>
<dbReference type="InterPro" id="IPR035965">
    <property type="entry name" value="PAS-like_dom_sf"/>
</dbReference>
<dbReference type="InterPro" id="IPR003594">
    <property type="entry name" value="HATPase_dom"/>
</dbReference>
<dbReference type="InterPro" id="IPR004358">
    <property type="entry name" value="Sig_transdc_His_kin-like_C"/>
</dbReference>
<dbReference type="PANTHER" id="PTHR43304">
    <property type="entry name" value="PHYTOCHROME-LIKE PROTEIN CPH1"/>
    <property type="match status" value="1"/>
</dbReference>
<sequence length="634" mass="71993">MTNKNLQYNLVLTRHLAKIYDKLGDVDLLYNQLETNPHPVLITDLQGEIVYANQSLLKLSGYDLKEIIGGNPNLFKSGDQPEDFYTRLWETIERGEEFESRFKNKRKDGSFFWIHSIIKPLRNIEGEIAGFISIQEDITNLVKLESQSITSEDVLISIIKNLPKTGILVIESIPEKIYMAEGELMHEFFPDRSPELDDFENLFVPYDFSLKKELNKICKKGQSRRKKVFLGGRSIDFLISPLRFGGSSKRYCSVIIRDITDYQRIIEQIQRSEQQLEAIFQNAGIGIGILNPGGDYIRVNNGWAQMTGYEKATLEEMNVRLLLATDDLDAYRPEFYTLLKGIKDRHRMEMRFVRKNKEILWGDVSMTTIKDTKGSVTAIIAVVSDITENKKNREALEKSEQEFRELNATKDRLFSILAHDLKNPFSSIIGLSELAIESPDDTSHQKAIDYLHSINTTANQANSLLQNLLEWSRIQTGTISPVLVHNDIFQIVEDSIELVKIMAANKQIEIHNKIHTPSYVVCDLEMMNTIIRNLLTNAIKYSHENSDVEITSTQDKHNFLLHISDRGVGMTQKQQDMLFNGNNTTSSPGTAAEKGTGLGLILVKDFVKLNHGSISVKSEPNKGSTFTIKLPLSG</sequence>
<dbReference type="InterPro" id="IPR036097">
    <property type="entry name" value="HisK_dim/P_sf"/>
</dbReference>
<evidence type="ECO:0000256" key="4">
    <source>
        <dbReference type="ARBA" id="ARBA00022679"/>
    </source>
</evidence>
<dbReference type="Pfam" id="PF00512">
    <property type="entry name" value="HisKA"/>
    <property type="match status" value="1"/>
</dbReference>
<dbReference type="PROSITE" id="PS50109">
    <property type="entry name" value="HIS_KIN"/>
    <property type="match status" value="1"/>
</dbReference>
<dbReference type="Pfam" id="PF02518">
    <property type="entry name" value="HATPase_c"/>
    <property type="match status" value="1"/>
</dbReference>
<evidence type="ECO:0000259" key="7">
    <source>
        <dbReference type="PROSITE" id="PS50112"/>
    </source>
</evidence>
<keyword evidence="10" id="KW-1185">Reference proteome</keyword>
<dbReference type="AlphaFoldDB" id="A0A0S2HWN0"/>
<dbReference type="STRING" id="1307839.L21SP5_00809"/>
<dbReference type="InterPro" id="IPR036890">
    <property type="entry name" value="HATPase_C_sf"/>
</dbReference>
<dbReference type="OrthoDB" id="9781208at2"/>
<protein>
    <recommendedName>
        <fullName evidence="2">histidine kinase</fullName>
        <ecNumber evidence="2">2.7.13.3</ecNumber>
    </recommendedName>
</protein>
<dbReference type="InterPro" id="IPR000014">
    <property type="entry name" value="PAS"/>
</dbReference>
<dbReference type="KEGG" id="blq:L21SP5_00809"/>
<dbReference type="Gene3D" id="1.10.287.130">
    <property type="match status" value="1"/>
</dbReference>
<proteinExistence type="predicted"/>
<evidence type="ECO:0000256" key="5">
    <source>
        <dbReference type="ARBA" id="ARBA00022777"/>
    </source>
</evidence>
<dbReference type="PANTHER" id="PTHR43304:SF1">
    <property type="entry name" value="PAC DOMAIN-CONTAINING PROTEIN"/>
    <property type="match status" value="1"/>
</dbReference>
<dbReference type="EMBL" id="CP013118">
    <property type="protein sequence ID" value="ALO14480.1"/>
    <property type="molecule type" value="Genomic_DNA"/>
</dbReference>
<dbReference type="SMART" id="SM00091">
    <property type="entry name" value="PAS"/>
    <property type="match status" value="2"/>
</dbReference>
<dbReference type="CDD" id="cd00130">
    <property type="entry name" value="PAS"/>
    <property type="match status" value="2"/>
</dbReference>
<evidence type="ECO:0000313" key="10">
    <source>
        <dbReference type="Proteomes" id="UP000064893"/>
    </source>
</evidence>
<dbReference type="SUPFAM" id="SSF55785">
    <property type="entry name" value="PYP-like sensor domain (PAS domain)"/>
    <property type="match status" value="2"/>
</dbReference>
<dbReference type="PROSITE" id="PS50112">
    <property type="entry name" value="PAS"/>
    <property type="match status" value="2"/>
</dbReference>
<dbReference type="NCBIfam" id="TIGR00229">
    <property type="entry name" value="sensory_box"/>
    <property type="match status" value="2"/>
</dbReference>
<gene>
    <name evidence="9" type="primary">senX3_1</name>
    <name evidence="9" type="ORF">L21SP5_00809</name>
</gene>
<keyword evidence="5 9" id="KW-0418">Kinase</keyword>
<dbReference type="SUPFAM" id="SSF47384">
    <property type="entry name" value="Homodimeric domain of signal transducing histidine kinase"/>
    <property type="match status" value="1"/>
</dbReference>
<dbReference type="GO" id="GO:0000155">
    <property type="term" value="F:phosphorelay sensor kinase activity"/>
    <property type="evidence" value="ECO:0007669"/>
    <property type="project" value="InterPro"/>
</dbReference>
<dbReference type="Gene3D" id="3.30.450.20">
    <property type="entry name" value="PAS domain"/>
    <property type="match status" value="2"/>
</dbReference>
<accession>A0A0S2HWN0</accession>
<evidence type="ECO:0000313" key="9">
    <source>
        <dbReference type="EMBL" id="ALO14480.1"/>
    </source>
</evidence>
<dbReference type="InterPro" id="IPR052162">
    <property type="entry name" value="Sensor_kinase/Photoreceptor"/>
</dbReference>
<evidence type="ECO:0000256" key="1">
    <source>
        <dbReference type="ARBA" id="ARBA00000085"/>
    </source>
</evidence>
<dbReference type="PROSITE" id="PS50113">
    <property type="entry name" value="PAC"/>
    <property type="match status" value="2"/>
</dbReference>
<keyword evidence="4 9" id="KW-0808">Transferase</keyword>
<dbReference type="CDD" id="cd00082">
    <property type="entry name" value="HisKA"/>
    <property type="match status" value="1"/>
</dbReference>
<dbReference type="SMART" id="SM00388">
    <property type="entry name" value="HisKA"/>
    <property type="match status" value="1"/>
</dbReference>
<feature type="domain" description="PAC" evidence="8">
    <location>
        <begin position="96"/>
        <end position="150"/>
    </location>
</feature>
<dbReference type="InterPro" id="IPR005467">
    <property type="entry name" value="His_kinase_dom"/>
</dbReference>
<feature type="domain" description="PAS" evidence="7">
    <location>
        <begin position="25"/>
        <end position="69"/>
    </location>
</feature>
<feature type="domain" description="PAC" evidence="8">
    <location>
        <begin position="346"/>
        <end position="398"/>
    </location>
</feature>
<dbReference type="RefSeq" id="WP_057952021.1">
    <property type="nucleotide sequence ID" value="NZ_CP013118.1"/>
</dbReference>
<dbReference type="SUPFAM" id="SSF55874">
    <property type="entry name" value="ATPase domain of HSP90 chaperone/DNA topoisomerase II/histidine kinase"/>
    <property type="match status" value="1"/>
</dbReference>